<comment type="similarity">
    <text evidence="1">Belongs to the short-chain dehydrogenases/reductases (SDR) family.</text>
</comment>
<dbReference type="InterPro" id="IPR036291">
    <property type="entry name" value="NAD(P)-bd_dom_sf"/>
</dbReference>
<dbReference type="InterPro" id="IPR020904">
    <property type="entry name" value="Sc_DH/Rdtase_CS"/>
</dbReference>
<organism evidence="3 4">
    <name type="scientific">Salinisphaera dokdonensis CL-ES53</name>
    <dbReference type="NCBI Taxonomy" id="1304272"/>
    <lineage>
        <taxon>Bacteria</taxon>
        <taxon>Pseudomonadati</taxon>
        <taxon>Pseudomonadota</taxon>
        <taxon>Gammaproteobacteria</taxon>
        <taxon>Salinisphaerales</taxon>
        <taxon>Salinisphaeraceae</taxon>
        <taxon>Salinisphaera</taxon>
    </lineage>
</organism>
<evidence type="ECO:0000313" key="3">
    <source>
        <dbReference type="EMBL" id="MES1928141.1"/>
    </source>
</evidence>
<dbReference type="Gene3D" id="3.40.50.720">
    <property type="entry name" value="NAD(P)-binding Rossmann-like Domain"/>
    <property type="match status" value="1"/>
</dbReference>
<dbReference type="SUPFAM" id="SSF51735">
    <property type="entry name" value="NAD(P)-binding Rossmann-fold domains"/>
    <property type="match status" value="1"/>
</dbReference>
<dbReference type="InterPro" id="IPR002347">
    <property type="entry name" value="SDR_fam"/>
</dbReference>
<evidence type="ECO:0000313" key="4">
    <source>
        <dbReference type="Proteomes" id="UP001460888"/>
    </source>
</evidence>
<proteinExistence type="inferred from homology"/>
<protein>
    <submittedName>
        <fullName evidence="3">Short chain dehydrogenase</fullName>
    </submittedName>
</protein>
<dbReference type="PRINTS" id="PR00081">
    <property type="entry name" value="GDHRDH"/>
</dbReference>
<evidence type="ECO:0000256" key="2">
    <source>
        <dbReference type="ARBA" id="ARBA00023002"/>
    </source>
</evidence>
<dbReference type="PROSITE" id="PS00061">
    <property type="entry name" value="ADH_SHORT"/>
    <property type="match status" value="1"/>
</dbReference>
<name>A0ABV2AWW6_9GAMM</name>
<gene>
    <name evidence="3" type="ORF">SADO_02760</name>
</gene>
<evidence type="ECO:0000256" key="1">
    <source>
        <dbReference type="ARBA" id="ARBA00006484"/>
    </source>
</evidence>
<keyword evidence="4" id="KW-1185">Reference proteome</keyword>
<comment type="caution">
    <text evidence="3">The sequence shown here is derived from an EMBL/GenBank/DDBJ whole genome shotgun (WGS) entry which is preliminary data.</text>
</comment>
<keyword evidence="2" id="KW-0560">Oxidoreductase</keyword>
<dbReference type="RefSeq" id="WP_353109031.1">
    <property type="nucleotide sequence ID" value="NZ_APND01000001.1"/>
</dbReference>
<reference evidence="3 4" key="1">
    <citation type="submission" date="2013-03" db="EMBL/GenBank/DDBJ databases">
        <title>Salinisphaera dokdonensis CL-ES53 Genome Sequencing.</title>
        <authorList>
            <person name="Li C."/>
            <person name="Lai Q."/>
            <person name="Shao Z."/>
        </authorList>
    </citation>
    <scope>NUCLEOTIDE SEQUENCE [LARGE SCALE GENOMIC DNA]</scope>
    <source>
        <strain evidence="3 4">CL-ES53</strain>
    </source>
</reference>
<dbReference type="NCBIfam" id="NF005489">
    <property type="entry name" value="PRK07102.1"/>
    <property type="match status" value="1"/>
</dbReference>
<dbReference type="PANTHER" id="PTHR44196">
    <property type="entry name" value="DEHYDROGENASE/REDUCTASE SDR FAMILY MEMBER 7B"/>
    <property type="match status" value="1"/>
</dbReference>
<dbReference type="EMBL" id="APND01000001">
    <property type="protein sequence ID" value="MES1928141.1"/>
    <property type="molecule type" value="Genomic_DNA"/>
</dbReference>
<dbReference type="Proteomes" id="UP001460888">
    <property type="component" value="Unassembled WGS sequence"/>
</dbReference>
<dbReference type="Pfam" id="PF00106">
    <property type="entry name" value="adh_short"/>
    <property type="match status" value="1"/>
</dbReference>
<sequence length="245" mass="25619">MRKVLIVGATSTIAEQAARRFAAAGDSLFLTGRNEERLAAITDDLQVRGAPTVAARVMDADDLSAHGATIDAAEAALGGLDTVLVAYGTLPDQTACAADPATAVAAWHTNAVSVVALLTDIANRFERQGHGTIAAISSVAGDRGRASNYVYGSAKAGLNAFMDGLRHRLFKAGVKVVTIRPGMVDTPMTADFDKGPLFASPEKVGADIHSAIEKGTAVCYTPGFWRLIMTIITALPRAIFHRTGL</sequence>
<dbReference type="PANTHER" id="PTHR44196:SF1">
    <property type="entry name" value="DEHYDROGENASE_REDUCTASE SDR FAMILY MEMBER 7B"/>
    <property type="match status" value="1"/>
</dbReference>
<accession>A0ABV2AWW6</accession>